<name>A0A484LSC5_9ASTE</name>
<evidence type="ECO:0000313" key="2">
    <source>
        <dbReference type="Proteomes" id="UP000595140"/>
    </source>
</evidence>
<accession>A0A484LSC5</accession>
<dbReference type="Proteomes" id="UP000595140">
    <property type="component" value="Unassembled WGS sequence"/>
</dbReference>
<reference evidence="1 2" key="1">
    <citation type="submission" date="2018-04" db="EMBL/GenBank/DDBJ databases">
        <authorList>
            <person name="Vogel A."/>
        </authorList>
    </citation>
    <scope>NUCLEOTIDE SEQUENCE [LARGE SCALE GENOMIC DNA]</scope>
</reference>
<evidence type="ECO:0000313" key="1">
    <source>
        <dbReference type="EMBL" id="VFQ79470.1"/>
    </source>
</evidence>
<gene>
    <name evidence="1" type="ORF">CCAM_LOCUS21246</name>
</gene>
<organism evidence="1 2">
    <name type="scientific">Cuscuta campestris</name>
    <dbReference type="NCBI Taxonomy" id="132261"/>
    <lineage>
        <taxon>Eukaryota</taxon>
        <taxon>Viridiplantae</taxon>
        <taxon>Streptophyta</taxon>
        <taxon>Embryophyta</taxon>
        <taxon>Tracheophyta</taxon>
        <taxon>Spermatophyta</taxon>
        <taxon>Magnoliopsida</taxon>
        <taxon>eudicotyledons</taxon>
        <taxon>Gunneridae</taxon>
        <taxon>Pentapetalae</taxon>
        <taxon>asterids</taxon>
        <taxon>lamiids</taxon>
        <taxon>Solanales</taxon>
        <taxon>Convolvulaceae</taxon>
        <taxon>Cuscuteae</taxon>
        <taxon>Cuscuta</taxon>
        <taxon>Cuscuta subgen. Grammica</taxon>
        <taxon>Cuscuta sect. Cleistogrammica</taxon>
    </lineage>
</organism>
<dbReference type="EMBL" id="OOIL02001958">
    <property type="protein sequence ID" value="VFQ79470.1"/>
    <property type="molecule type" value="Genomic_DNA"/>
</dbReference>
<keyword evidence="2" id="KW-1185">Reference proteome</keyword>
<protein>
    <submittedName>
        <fullName evidence="1">Uncharacterized protein</fullName>
    </submittedName>
</protein>
<dbReference type="AlphaFoldDB" id="A0A484LSC5"/>
<sequence>MLDGWRINSAHFVYDSLPQVACDKPTTLLLFPGVFEFLMLNYSSIRVKPPKGLHLISQKGAINRSVPRLLTPPQVLSQNGLE</sequence>
<proteinExistence type="predicted"/>